<gene>
    <name evidence="3" type="ORF">FNAPI_4496</name>
</gene>
<evidence type="ECO:0000259" key="2">
    <source>
        <dbReference type="Pfam" id="PF22893"/>
    </source>
</evidence>
<dbReference type="EMBL" id="JAAOAO010000162">
    <property type="protein sequence ID" value="KAF5559916.1"/>
    <property type="molecule type" value="Genomic_DNA"/>
</dbReference>
<dbReference type="Pfam" id="PF22893">
    <property type="entry name" value="ULD_2"/>
    <property type="match status" value="1"/>
</dbReference>
<evidence type="ECO:0000313" key="4">
    <source>
        <dbReference type="Proteomes" id="UP000574317"/>
    </source>
</evidence>
<feature type="region of interest" description="Disordered" evidence="1">
    <location>
        <begin position="143"/>
        <end position="163"/>
    </location>
</feature>
<reference evidence="3 4" key="1">
    <citation type="submission" date="2020-05" db="EMBL/GenBank/DDBJ databases">
        <title>Identification and distribution of gene clusters putatively required for synthesis of sphingolipid metabolism inhibitors in phylogenetically diverse species of the filamentous fungus Fusarium.</title>
        <authorList>
            <person name="Kim H.-S."/>
            <person name="Busman M."/>
            <person name="Brown D.W."/>
            <person name="Divon H."/>
            <person name="Uhlig S."/>
            <person name="Proctor R.H."/>
        </authorList>
    </citation>
    <scope>NUCLEOTIDE SEQUENCE [LARGE SCALE GENOMIC DNA]</scope>
    <source>
        <strain evidence="3 4">NRRL 25196</strain>
    </source>
</reference>
<dbReference type="Proteomes" id="UP000574317">
    <property type="component" value="Unassembled WGS sequence"/>
</dbReference>
<dbReference type="AlphaFoldDB" id="A0A8H5JSJ8"/>
<dbReference type="InterPro" id="IPR054464">
    <property type="entry name" value="ULD_fung"/>
</dbReference>
<comment type="caution">
    <text evidence="3">The sequence shown here is derived from an EMBL/GenBank/DDBJ whole genome shotgun (WGS) entry which is preliminary data.</text>
</comment>
<organism evidence="3 4">
    <name type="scientific">Fusarium napiforme</name>
    <dbReference type="NCBI Taxonomy" id="42672"/>
    <lineage>
        <taxon>Eukaryota</taxon>
        <taxon>Fungi</taxon>
        <taxon>Dikarya</taxon>
        <taxon>Ascomycota</taxon>
        <taxon>Pezizomycotina</taxon>
        <taxon>Sordariomycetes</taxon>
        <taxon>Hypocreomycetidae</taxon>
        <taxon>Hypocreales</taxon>
        <taxon>Nectriaceae</taxon>
        <taxon>Fusarium</taxon>
        <taxon>Fusarium fujikuroi species complex</taxon>
    </lineage>
</organism>
<feature type="region of interest" description="Disordered" evidence="1">
    <location>
        <begin position="186"/>
        <end position="222"/>
    </location>
</feature>
<keyword evidence="4" id="KW-1185">Reference proteome</keyword>
<sequence length="471" mass="53070">MDPLSIMASIAGIATAGTSLSKAIYHFISSTRGASREMADIARSISDLSCILSELRRVLQESADICSRKLLCRIRSATRRISKIHDDIYGLMENIRGFQNFRWSFKRSEVQYKLTLIESHKTAIQLMLNILILAATTRKEAQSQVTQPASASEGKQEEPESEIPLLRQQSENLAYAASHCMVDLSDNESFETSQSSSQPKTDSDSENEDVTRQVQVHGHGSSAGTGRWLFELIFENSYKHGEDSETQEQDGGKGREYPAFDTTALVVRTPAELQIAIYEPGAGQLLIDRLLADWTCLSYEEVTGTLVRKPETEDVRPSSPPSAQHNAVIRFKDAVGRRYGFPYHLVQTLEGIENMIKEAFRQVDGLYPYVLARRYDLIDSDGNSIDLVNWESTVEPGLQLEMTMWPLNNTDNPTPNLKGKRAKALAKRREKLESEKAKVTERVREDLGWKRKKEVSLLALLTGHPRYKFHD</sequence>
<accession>A0A8H5JSJ8</accession>
<feature type="domain" description="Ubiquitin-like" evidence="2">
    <location>
        <begin position="326"/>
        <end position="406"/>
    </location>
</feature>
<name>A0A8H5JSJ8_9HYPO</name>
<proteinExistence type="predicted"/>
<dbReference type="GO" id="GO:0006355">
    <property type="term" value="P:regulation of DNA-templated transcription"/>
    <property type="evidence" value="ECO:0007669"/>
    <property type="project" value="InterPro"/>
</dbReference>
<protein>
    <recommendedName>
        <fullName evidence="2">Ubiquitin-like domain-containing protein</fullName>
    </recommendedName>
</protein>
<dbReference type="PANTHER" id="PTHR36167:SF3">
    <property type="entry name" value="C2H2 FINGER DOMAIN TRANSCRIPTION FACTOR (EUROFUNG)-RELATED"/>
    <property type="match status" value="1"/>
</dbReference>
<dbReference type="PANTHER" id="PTHR36167">
    <property type="entry name" value="C2H2 FINGER DOMAIN TRANSCRIPTION FACTOR (EUROFUNG)-RELATED"/>
    <property type="match status" value="1"/>
</dbReference>
<feature type="compositionally biased region" description="Polar residues" evidence="1">
    <location>
        <begin position="190"/>
        <end position="200"/>
    </location>
</feature>
<dbReference type="InterPro" id="IPR039327">
    <property type="entry name" value="CON7-like"/>
</dbReference>
<evidence type="ECO:0000256" key="1">
    <source>
        <dbReference type="SAM" id="MobiDB-lite"/>
    </source>
</evidence>
<evidence type="ECO:0000313" key="3">
    <source>
        <dbReference type="EMBL" id="KAF5559916.1"/>
    </source>
</evidence>